<evidence type="ECO:0000313" key="2">
    <source>
        <dbReference type="EMBL" id="MBD2277313.1"/>
    </source>
</evidence>
<dbReference type="EMBL" id="JACJQT010000005">
    <property type="protein sequence ID" value="MBD2277313.1"/>
    <property type="molecule type" value="Genomic_DNA"/>
</dbReference>
<evidence type="ECO:0000259" key="1">
    <source>
        <dbReference type="PROSITE" id="PS51186"/>
    </source>
</evidence>
<dbReference type="SUPFAM" id="SSF55729">
    <property type="entry name" value="Acyl-CoA N-acyltransferases (Nat)"/>
    <property type="match status" value="1"/>
</dbReference>
<dbReference type="Gene3D" id="3.40.630.30">
    <property type="match status" value="1"/>
</dbReference>
<dbReference type="Pfam" id="PF00583">
    <property type="entry name" value="Acetyltransf_1"/>
    <property type="match status" value="1"/>
</dbReference>
<name>A0ABR8BQW1_APHFL</name>
<dbReference type="InterPro" id="IPR016181">
    <property type="entry name" value="Acyl_CoA_acyltransferase"/>
</dbReference>
<dbReference type="PANTHER" id="PTHR42791:SF1">
    <property type="entry name" value="N-ACETYLTRANSFERASE DOMAIN-CONTAINING PROTEIN"/>
    <property type="match status" value="1"/>
</dbReference>
<evidence type="ECO:0000313" key="3">
    <source>
        <dbReference type="Proteomes" id="UP000606721"/>
    </source>
</evidence>
<feature type="domain" description="N-acetyltransferase" evidence="1">
    <location>
        <begin position="75"/>
        <end position="224"/>
    </location>
</feature>
<dbReference type="PANTHER" id="PTHR42791">
    <property type="entry name" value="GNAT FAMILY ACETYLTRANSFERASE"/>
    <property type="match status" value="1"/>
</dbReference>
<dbReference type="RefSeq" id="WP_053540256.1">
    <property type="nucleotide sequence ID" value="NZ_JACJQT010000005.1"/>
</dbReference>
<organism evidence="2 3">
    <name type="scientific">Aphanizomenon flos-aquae FACHB-1040</name>
    <dbReference type="NCBI Taxonomy" id="2692887"/>
    <lineage>
        <taxon>Bacteria</taxon>
        <taxon>Bacillati</taxon>
        <taxon>Cyanobacteriota</taxon>
        <taxon>Cyanophyceae</taxon>
        <taxon>Nostocales</taxon>
        <taxon>Aphanizomenonaceae</taxon>
        <taxon>Aphanizomenon</taxon>
    </lineage>
</organism>
<accession>A0ABR8BQW1</accession>
<dbReference type="PROSITE" id="PS51186">
    <property type="entry name" value="GNAT"/>
    <property type="match status" value="1"/>
</dbReference>
<protein>
    <submittedName>
        <fullName evidence="2">GNAT family N-acetyltransferase</fullName>
    </submittedName>
</protein>
<reference evidence="2 3" key="1">
    <citation type="journal article" date="2020" name="ISME J.">
        <title>Comparative genomics reveals insights into cyanobacterial evolution and habitat adaptation.</title>
        <authorList>
            <person name="Chen M.Y."/>
            <person name="Teng W.K."/>
            <person name="Zhao L."/>
            <person name="Hu C.X."/>
            <person name="Zhou Y.K."/>
            <person name="Han B.P."/>
            <person name="Song L.R."/>
            <person name="Shu W.S."/>
        </authorList>
    </citation>
    <scope>NUCLEOTIDE SEQUENCE [LARGE SCALE GENOMIC DNA]</scope>
    <source>
        <strain evidence="2 3">FACHB-1040</strain>
    </source>
</reference>
<dbReference type="CDD" id="cd04301">
    <property type="entry name" value="NAT_SF"/>
    <property type="match status" value="1"/>
</dbReference>
<dbReference type="InterPro" id="IPR052523">
    <property type="entry name" value="Trichothecene_AcTrans"/>
</dbReference>
<gene>
    <name evidence="2" type="ORF">H6F99_02940</name>
</gene>
<proteinExistence type="predicted"/>
<keyword evidence="3" id="KW-1185">Reference proteome</keyword>
<dbReference type="InterPro" id="IPR000182">
    <property type="entry name" value="GNAT_dom"/>
</dbReference>
<sequence>MSSSEMNTNPIDDSIIATKSAQINPSIKHKDIQIRTASASDQRHINAAMVLAFNNDPVARWLFPDPDQYLTYFPLLFETYINESLAHQTSYYVDGYGGAVQWIPPGIEWDAEPLRKVFQEGIAESRQAEAFELFEQLGNDHPSQPYWYLSFLGVEPIQQGKGFGLALLRPILRQCDRDSIPACVETCGCIPRNIAFYKKQGFELISQYQVGDAPIIVRMIRQPQ</sequence>
<comment type="caution">
    <text evidence="2">The sequence shown here is derived from an EMBL/GenBank/DDBJ whole genome shotgun (WGS) entry which is preliminary data.</text>
</comment>
<dbReference type="Proteomes" id="UP000606721">
    <property type="component" value="Unassembled WGS sequence"/>
</dbReference>